<dbReference type="AlphaFoldDB" id="A0A0E9S9U8"/>
<dbReference type="EMBL" id="GBXM01070526">
    <property type="protein sequence ID" value="JAH38051.1"/>
    <property type="molecule type" value="Transcribed_RNA"/>
</dbReference>
<reference evidence="1" key="2">
    <citation type="journal article" date="2015" name="Fish Shellfish Immunol.">
        <title>Early steps in the European eel (Anguilla anguilla)-Vibrio vulnificus interaction in the gills: Role of the RtxA13 toxin.</title>
        <authorList>
            <person name="Callol A."/>
            <person name="Pajuelo D."/>
            <person name="Ebbesson L."/>
            <person name="Teles M."/>
            <person name="MacKenzie S."/>
            <person name="Amaro C."/>
        </authorList>
    </citation>
    <scope>NUCLEOTIDE SEQUENCE</scope>
</reference>
<organism evidence="1">
    <name type="scientific">Anguilla anguilla</name>
    <name type="common">European freshwater eel</name>
    <name type="synonym">Muraena anguilla</name>
    <dbReference type="NCBI Taxonomy" id="7936"/>
    <lineage>
        <taxon>Eukaryota</taxon>
        <taxon>Metazoa</taxon>
        <taxon>Chordata</taxon>
        <taxon>Craniata</taxon>
        <taxon>Vertebrata</taxon>
        <taxon>Euteleostomi</taxon>
        <taxon>Actinopterygii</taxon>
        <taxon>Neopterygii</taxon>
        <taxon>Teleostei</taxon>
        <taxon>Anguilliformes</taxon>
        <taxon>Anguillidae</taxon>
        <taxon>Anguilla</taxon>
    </lineage>
</organism>
<name>A0A0E9S9U8_ANGAN</name>
<sequence length="34" mass="4001">MLEDDVTCAKNFFTAIRKFILSLGQSYWVTLEFL</sequence>
<proteinExistence type="predicted"/>
<evidence type="ECO:0000313" key="1">
    <source>
        <dbReference type="EMBL" id="JAH38051.1"/>
    </source>
</evidence>
<reference evidence="1" key="1">
    <citation type="submission" date="2014-11" db="EMBL/GenBank/DDBJ databases">
        <authorList>
            <person name="Amaro Gonzalez C."/>
        </authorList>
    </citation>
    <scope>NUCLEOTIDE SEQUENCE</scope>
</reference>
<protein>
    <submittedName>
        <fullName evidence="1">Uncharacterized protein</fullName>
    </submittedName>
</protein>
<accession>A0A0E9S9U8</accession>